<proteinExistence type="predicted"/>
<protein>
    <submittedName>
        <fullName evidence="2">Uncharacterized protein</fullName>
    </submittedName>
</protein>
<dbReference type="AlphaFoldDB" id="A0AAV2HJW2"/>
<feature type="non-terminal residue" evidence="2">
    <location>
        <position position="159"/>
    </location>
</feature>
<feature type="region of interest" description="Disordered" evidence="1">
    <location>
        <begin position="17"/>
        <end position="38"/>
    </location>
</feature>
<sequence>MFTENYKENKIQSFTKKLKGRKKKVKAKKEKSAESLPNVPDFSDFDNYELIIESSKLATSSTPKCEGRAALRCLSQNISNISHEENASPLQRLSQNMSNISHEEDMPSFQSLSQNISRINHEDDVQDSDSCNPQSLISLKNVESCNITYRLHKPTKTIA</sequence>
<keyword evidence="3" id="KW-1185">Reference proteome</keyword>
<name>A0AAV2HJW2_LYMST</name>
<reference evidence="2 3" key="1">
    <citation type="submission" date="2024-04" db="EMBL/GenBank/DDBJ databases">
        <authorList>
            <consortium name="Genoscope - CEA"/>
            <person name="William W."/>
        </authorList>
    </citation>
    <scope>NUCLEOTIDE SEQUENCE [LARGE SCALE GENOMIC DNA]</scope>
</reference>
<organism evidence="2 3">
    <name type="scientific">Lymnaea stagnalis</name>
    <name type="common">Great pond snail</name>
    <name type="synonym">Helix stagnalis</name>
    <dbReference type="NCBI Taxonomy" id="6523"/>
    <lineage>
        <taxon>Eukaryota</taxon>
        <taxon>Metazoa</taxon>
        <taxon>Spiralia</taxon>
        <taxon>Lophotrochozoa</taxon>
        <taxon>Mollusca</taxon>
        <taxon>Gastropoda</taxon>
        <taxon>Heterobranchia</taxon>
        <taxon>Euthyneura</taxon>
        <taxon>Panpulmonata</taxon>
        <taxon>Hygrophila</taxon>
        <taxon>Lymnaeoidea</taxon>
        <taxon>Lymnaeidae</taxon>
        <taxon>Lymnaea</taxon>
    </lineage>
</organism>
<dbReference type="Proteomes" id="UP001497497">
    <property type="component" value="Unassembled WGS sequence"/>
</dbReference>
<feature type="compositionally biased region" description="Basic residues" evidence="1">
    <location>
        <begin position="17"/>
        <end position="29"/>
    </location>
</feature>
<gene>
    <name evidence="2" type="ORF">GSLYS_00007737001</name>
</gene>
<accession>A0AAV2HJW2</accession>
<evidence type="ECO:0000313" key="3">
    <source>
        <dbReference type="Proteomes" id="UP001497497"/>
    </source>
</evidence>
<dbReference type="EMBL" id="CAXITT010000152">
    <property type="protein sequence ID" value="CAL1533777.1"/>
    <property type="molecule type" value="Genomic_DNA"/>
</dbReference>
<evidence type="ECO:0000313" key="2">
    <source>
        <dbReference type="EMBL" id="CAL1533777.1"/>
    </source>
</evidence>
<comment type="caution">
    <text evidence="2">The sequence shown here is derived from an EMBL/GenBank/DDBJ whole genome shotgun (WGS) entry which is preliminary data.</text>
</comment>
<evidence type="ECO:0000256" key="1">
    <source>
        <dbReference type="SAM" id="MobiDB-lite"/>
    </source>
</evidence>